<organism evidence="3 4">
    <name type="scientific">Nocardiopsis rhodophaea</name>
    <dbReference type="NCBI Taxonomy" id="280238"/>
    <lineage>
        <taxon>Bacteria</taxon>
        <taxon>Bacillati</taxon>
        <taxon>Actinomycetota</taxon>
        <taxon>Actinomycetes</taxon>
        <taxon>Streptosporangiales</taxon>
        <taxon>Nocardiopsidaceae</taxon>
        <taxon>Nocardiopsis</taxon>
    </lineage>
</organism>
<dbReference type="Pfam" id="PF08327">
    <property type="entry name" value="AHSA1"/>
    <property type="match status" value="1"/>
</dbReference>
<accession>A0ABN2SBN3</accession>
<evidence type="ECO:0000259" key="2">
    <source>
        <dbReference type="Pfam" id="PF08327"/>
    </source>
</evidence>
<evidence type="ECO:0000256" key="1">
    <source>
        <dbReference type="ARBA" id="ARBA00006817"/>
    </source>
</evidence>
<dbReference type="InterPro" id="IPR013538">
    <property type="entry name" value="ASHA1/2-like_C"/>
</dbReference>
<protein>
    <recommendedName>
        <fullName evidence="2">Activator of Hsp90 ATPase homologue 1/2-like C-terminal domain-containing protein</fullName>
    </recommendedName>
</protein>
<name>A0ABN2SBN3_9ACTN</name>
<dbReference type="EMBL" id="BAAAPC010000002">
    <property type="protein sequence ID" value="GAA1983704.1"/>
    <property type="molecule type" value="Genomic_DNA"/>
</dbReference>
<sequence>MAGGPALVRPGLNPGVETDTFRYTIHIHAAPKLLWQALTDPALTAQFWGGTVFETDWEEGSPMVWKVNGAEITHPDQRVLVSDPPCQLSYTWHTFTPEWAKQVEVEEELRARLASEPRIRVT</sequence>
<evidence type="ECO:0000313" key="4">
    <source>
        <dbReference type="Proteomes" id="UP001501585"/>
    </source>
</evidence>
<keyword evidence="4" id="KW-1185">Reference proteome</keyword>
<gene>
    <name evidence="3" type="ORF">GCM10009799_06350</name>
</gene>
<proteinExistence type="inferred from homology"/>
<evidence type="ECO:0000313" key="3">
    <source>
        <dbReference type="EMBL" id="GAA1983704.1"/>
    </source>
</evidence>
<dbReference type="Proteomes" id="UP001501585">
    <property type="component" value="Unassembled WGS sequence"/>
</dbReference>
<dbReference type="SUPFAM" id="SSF55961">
    <property type="entry name" value="Bet v1-like"/>
    <property type="match status" value="1"/>
</dbReference>
<dbReference type="Gene3D" id="3.30.530.20">
    <property type="match status" value="1"/>
</dbReference>
<reference evidence="3 4" key="1">
    <citation type="journal article" date="2019" name="Int. J. Syst. Evol. Microbiol.">
        <title>The Global Catalogue of Microorganisms (GCM) 10K type strain sequencing project: providing services to taxonomists for standard genome sequencing and annotation.</title>
        <authorList>
            <consortium name="The Broad Institute Genomics Platform"/>
            <consortium name="The Broad Institute Genome Sequencing Center for Infectious Disease"/>
            <person name="Wu L."/>
            <person name="Ma J."/>
        </authorList>
    </citation>
    <scope>NUCLEOTIDE SEQUENCE [LARGE SCALE GENOMIC DNA]</scope>
    <source>
        <strain evidence="3 4">JCM 15313</strain>
    </source>
</reference>
<comment type="caution">
    <text evidence="3">The sequence shown here is derived from an EMBL/GenBank/DDBJ whole genome shotgun (WGS) entry which is preliminary data.</text>
</comment>
<comment type="similarity">
    <text evidence="1">Belongs to the AHA1 family.</text>
</comment>
<feature type="domain" description="Activator of Hsp90 ATPase homologue 1/2-like C-terminal" evidence="2">
    <location>
        <begin position="29"/>
        <end position="111"/>
    </location>
</feature>
<dbReference type="InterPro" id="IPR023393">
    <property type="entry name" value="START-like_dom_sf"/>
</dbReference>